<dbReference type="PANTHER" id="PTHR11903:SF37">
    <property type="entry name" value="PSI-PRODUCING OXYGENASE A"/>
    <property type="match status" value="1"/>
</dbReference>
<dbReference type="SUPFAM" id="SSF48264">
    <property type="entry name" value="Cytochrome P450"/>
    <property type="match status" value="1"/>
</dbReference>
<dbReference type="Pfam" id="PF03098">
    <property type="entry name" value="An_peroxidase"/>
    <property type="match status" value="1"/>
</dbReference>
<dbReference type="EMBL" id="CAJMWX010000781">
    <property type="protein sequence ID" value="CAE6429437.1"/>
    <property type="molecule type" value="Genomic_DNA"/>
</dbReference>
<keyword evidence="3" id="KW-0223">Dioxygenase</keyword>
<evidence type="ECO:0008006" key="10">
    <source>
        <dbReference type="Google" id="ProtNLM"/>
    </source>
</evidence>
<evidence type="ECO:0000256" key="4">
    <source>
        <dbReference type="ARBA" id="ARBA00023002"/>
    </source>
</evidence>
<dbReference type="GO" id="GO:0004601">
    <property type="term" value="F:peroxidase activity"/>
    <property type="evidence" value="ECO:0007669"/>
    <property type="project" value="InterPro"/>
</dbReference>
<dbReference type="GO" id="GO:0006979">
    <property type="term" value="P:response to oxidative stress"/>
    <property type="evidence" value="ECO:0007669"/>
    <property type="project" value="InterPro"/>
</dbReference>
<evidence type="ECO:0000256" key="5">
    <source>
        <dbReference type="ARBA" id="ARBA00023004"/>
    </source>
</evidence>
<dbReference type="InterPro" id="IPR050783">
    <property type="entry name" value="Oxylipin_biosynth_metab"/>
</dbReference>
<feature type="binding site" description="axial binding residue" evidence="6">
    <location>
        <position position="327"/>
    </location>
    <ligand>
        <name>heme b</name>
        <dbReference type="ChEBI" id="CHEBI:60344"/>
    </ligand>
    <ligandPart>
        <name>Fe</name>
        <dbReference type="ChEBI" id="CHEBI:18248"/>
    </ligandPart>
</feature>
<dbReference type="CDD" id="cd20612">
    <property type="entry name" value="CYP_LDS-like_C"/>
    <property type="match status" value="1"/>
</dbReference>
<dbReference type="PRINTS" id="PR00457">
    <property type="entry name" value="ANPEROXIDASE"/>
</dbReference>
<comment type="caution">
    <text evidence="8">The sequence shown here is derived from an EMBL/GenBank/DDBJ whole genome shotgun (WGS) entry which is preliminary data.</text>
</comment>
<dbReference type="GO" id="GO:0020037">
    <property type="term" value="F:heme binding"/>
    <property type="evidence" value="ECO:0007669"/>
    <property type="project" value="InterPro"/>
</dbReference>
<name>A0A8H2XR89_9AGAM</name>
<organism evidence="8 9">
    <name type="scientific">Rhizoctonia solani</name>
    <dbReference type="NCBI Taxonomy" id="456999"/>
    <lineage>
        <taxon>Eukaryota</taxon>
        <taxon>Fungi</taxon>
        <taxon>Dikarya</taxon>
        <taxon>Basidiomycota</taxon>
        <taxon>Agaricomycotina</taxon>
        <taxon>Agaricomycetes</taxon>
        <taxon>Cantharellales</taxon>
        <taxon>Ceratobasidiaceae</taxon>
        <taxon>Rhizoctonia</taxon>
    </lineage>
</organism>
<proteinExistence type="predicted"/>
<keyword evidence="2 6" id="KW-0479">Metal-binding</keyword>
<sequence>MAFVAGIDNVKSMKETMMAMAGRDSAVDDRTGIFSKLFAAIPKLPEGSETAKTMNDYLVKTLYETLPHPPTSFVGEDRFRTADGSRNNVNVPDMGRAGTTYARNVQGRRLQPPTYLPPTSMVYEELLKATGKRDPHPGGNSSMTFAFASLVTHSLFRTDPSDWGKNTTSSYLDLSPLYGSNEAEQNEVRVKDGRGLLYPDTFSEGRLVFLPPAAGALLVIWNRNHNYIATNILKINEQKRWSDPPPEDQKKRDQQEKEIFETARLINCGSFMSVIFGDYVAGFLGLSREGSSWSMQPFDPIKGAEGEVGRGEGNHCSVEFNLLYRWHAVTSEADEKWTSDIFNKIFTKKSSELELSDFYDALGKLRSGNVDESLRVDPDPRKRNFGGIKRGANGRFSDTDLAKILHNATESGACRYGARGTPDVLRIIEIMGMEQGRRWGVCTMNEFRKFLGLKTFKTFEEWNRDPVIANAARKLYHDIDNLELYPGLHAEEVMNLGPGSGLCAGYTITRAILADAIALVRGDRFFTTDFTPERLTSWGFEDVKRDPDNGAFGAYLPKLLLRTLPRHYNYNSVHGLFPFFTPESTKENLTKLGLANLYDFNRPNEAPIPKPLNNFTAIKHVSNDITKYKVPYGPDMRYLTLDRGMFLIFDEQPHHDDDRRIAFHALFPSNDVMKGHVDYYSKKVKELIGRKSYKFDNIPGNFVDVLDVINKAAVHWVSENICGITLKHEKNPSGEIHEDEMYEKLAVLFSCVFRNTEPYLGWALRRDAKAAADEINAKTKANLERLQTPPLRGPIFLGIKAAVESATGQTRPSDKFHQDLLASKKAINDLVALILGLCVGSSVNYSQAACQMVDFYMDASRKKEFDHIVQLASKNDAESTQLLVGYYREAARLNPQFPALVRIAVAQDDIPQSGGQPAVSVKPGDRLFCSYRNAHLDPSLFPEPQTVDPRRPKENYAIQATGTHGCPGLDFSEQSIPAIMRAVFSLKNLRRAPGVLGTLESFDTSLLGTTVRSYVDDRGCVSPWPTSLVVVYDA</sequence>
<dbReference type="InterPro" id="IPR036396">
    <property type="entry name" value="Cyt_P450_sf"/>
</dbReference>
<evidence type="ECO:0000256" key="6">
    <source>
        <dbReference type="PIRSR" id="PIRSR619791-2"/>
    </source>
</evidence>
<evidence type="ECO:0000313" key="8">
    <source>
        <dbReference type="EMBL" id="CAE6429437.1"/>
    </source>
</evidence>
<dbReference type="PANTHER" id="PTHR11903">
    <property type="entry name" value="PROSTAGLANDIN G/H SYNTHASE"/>
    <property type="match status" value="1"/>
</dbReference>
<evidence type="ECO:0000256" key="7">
    <source>
        <dbReference type="SAM" id="MobiDB-lite"/>
    </source>
</evidence>
<evidence type="ECO:0000256" key="1">
    <source>
        <dbReference type="ARBA" id="ARBA00022617"/>
    </source>
</evidence>
<dbReference type="GO" id="GO:0004497">
    <property type="term" value="F:monooxygenase activity"/>
    <property type="evidence" value="ECO:0007669"/>
    <property type="project" value="InterPro"/>
</dbReference>
<dbReference type="Gene3D" id="1.10.630.10">
    <property type="entry name" value="Cytochrome P450"/>
    <property type="match status" value="1"/>
</dbReference>
<dbReference type="Proteomes" id="UP000663888">
    <property type="component" value="Unassembled WGS sequence"/>
</dbReference>
<evidence type="ECO:0000256" key="2">
    <source>
        <dbReference type="ARBA" id="ARBA00022723"/>
    </source>
</evidence>
<reference evidence="8" key="1">
    <citation type="submission" date="2021-01" db="EMBL/GenBank/DDBJ databases">
        <authorList>
            <person name="Kaushik A."/>
        </authorList>
    </citation>
    <scope>NUCLEOTIDE SEQUENCE</scope>
    <source>
        <strain evidence="8">AG4-R118</strain>
    </source>
</reference>
<feature type="region of interest" description="Disordered" evidence="7">
    <location>
        <begin position="74"/>
        <end position="96"/>
    </location>
</feature>
<accession>A0A8H2XR89</accession>
<dbReference type="GO" id="GO:0005506">
    <property type="term" value="F:iron ion binding"/>
    <property type="evidence" value="ECO:0007669"/>
    <property type="project" value="InterPro"/>
</dbReference>
<protein>
    <recommendedName>
        <fullName evidence="10">Linoleate diol synthase</fullName>
    </recommendedName>
</protein>
<dbReference type="Gene3D" id="1.10.640.10">
    <property type="entry name" value="Haem peroxidase domain superfamily, animal type"/>
    <property type="match status" value="1"/>
</dbReference>
<dbReference type="InterPro" id="IPR037120">
    <property type="entry name" value="Haem_peroxidase_sf_animal"/>
</dbReference>
<dbReference type="GO" id="GO:0016705">
    <property type="term" value="F:oxidoreductase activity, acting on paired donors, with incorporation or reduction of molecular oxygen"/>
    <property type="evidence" value="ECO:0007669"/>
    <property type="project" value="InterPro"/>
</dbReference>
<keyword evidence="5 6" id="KW-0408">Iron</keyword>
<keyword evidence="1 6" id="KW-0349">Heme</keyword>
<keyword evidence="4" id="KW-0560">Oxidoreductase</keyword>
<evidence type="ECO:0000256" key="3">
    <source>
        <dbReference type="ARBA" id="ARBA00022964"/>
    </source>
</evidence>
<dbReference type="GO" id="GO:0051213">
    <property type="term" value="F:dioxygenase activity"/>
    <property type="evidence" value="ECO:0007669"/>
    <property type="project" value="UniProtKB-KW"/>
</dbReference>
<dbReference type="SUPFAM" id="SSF48113">
    <property type="entry name" value="Heme-dependent peroxidases"/>
    <property type="match status" value="1"/>
</dbReference>
<dbReference type="PROSITE" id="PS50292">
    <property type="entry name" value="PEROXIDASE_3"/>
    <property type="match status" value="1"/>
</dbReference>
<dbReference type="InterPro" id="IPR019791">
    <property type="entry name" value="Haem_peroxidase_animal"/>
</dbReference>
<evidence type="ECO:0000313" key="9">
    <source>
        <dbReference type="Proteomes" id="UP000663888"/>
    </source>
</evidence>
<dbReference type="InterPro" id="IPR010255">
    <property type="entry name" value="Haem_peroxidase_sf"/>
</dbReference>
<dbReference type="GO" id="GO:0006631">
    <property type="term" value="P:fatty acid metabolic process"/>
    <property type="evidence" value="ECO:0007669"/>
    <property type="project" value="UniProtKB-ARBA"/>
</dbReference>
<gene>
    <name evidence="8" type="ORF">RDB_LOCUS33240</name>
</gene>
<dbReference type="InterPro" id="IPR034812">
    <property type="entry name" value="Ppo-like_N"/>
</dbReference>
<dbReference type="AlphaFoldDB" id="A0A8H2XR89"/>
<dbReference type="CDD" id="cd09817">
    <property type="entry name" value="linoleate_diol_synthase_like"/>
    <property type="match status" value="1"/>
</dbReference>